<dbReference type="Proteomes" id="UP000239494">
    <property type="component" value="Unassembled WGS sequence"/>
</dbReference>
<evidence type="ECO:0000313" key="3">
    <source>
        <dbReference type="Proteomes" id="UP000239494"/>
    </source>
</evidence>
<accession>A0A2T0SPQ1</accession>
<evidence type="ECO:0000313" key="2">
    <source>
        <dbReference type="EMBL" id="PRY35385.1"/>
    </source>
</evidence>
<protein>
    <submittedName>
        <fullName evidence="2">Uncharacterized protein</fullName>
    </submittedName>
</protein>
<feature type="region of interest" description="Disordered" evidence="1">
    <location>
        <begin position="82"/>
        <end position="101"/>
    </location>
</feature>
<reference evidence="2 3" key="1">
    <citation type="submission" date="2018-03" db="EMBL/GenBank/DDBJ databases">
        <title>Genomic Encyclopedia of Archaeal and Bacterial Type Strains, Phase II (KMG-II): from individual species to whole genera.</title>
        <authorList>
            <person name="Goeker M."/>
        </authorList>
    </citation>
    <scope>NUCLEOTIDE SEQUENCE [LARGE SCALE GENOMIC DNA]</scope>
    <source>
        <strain evidence="2 3">DSM 44720</strain>
    </source>
</reference>
<gene>
    <name evidence="2" type="ORF">CLV43_114303</name>
</gene>
<dbReference type="OrthoDB" id="3690454at2"/>
<organism evidence="2 3">
    <name type="scientific">Umezawaea tangerina</name>
    <dbReference type="NCBI Taxonomy" id="84725"/>
    <lineage>
        <taxon>Bacteria</taxon>
        <taxon>Bacillati</taxon>
        <taxon>Actinomycetota</taxon>
        <taxon>Actinomycetes</taxon>
        <taxon>Pseudonocardiales</taxon>
        <taxon>Pseudonocardiaceae</taxon>
        <taxon>Umezawaea</taxon>
    </lineage>
</organism>
<proteinExistence type="predicted"/>
<sequence length="101" mass="10399">MTTPSLRDALAKPAADARARFSHTDNGYLRGSTVVHAVRMQGWLGVDVPGPGCHVGTGGWDFSIFMPTKSAVTCGRCTKSGLHGPAAGGGDPDQLTFALGT</sequence>
<keyword evidence="3" id="KW-1185">Reference proteome</keyword>
<dbReference type="RefSeq" id="WP_106193929.1">
    <property type="nucleotide sequence ID" value="NZ_PVTF01000014.1"/>
</dbReference>
<evidence type="ECO:0000256" key="1">
    <source>
        <dbReference type="SAM" id="MobiDB-lite"/>
    </source>
</evidence>
<dbReference type="EMBL" id="PVTF01000014">
    <property type="protein sequence ID" value="PRY35385.1"/>
    <property type="molecule type" value="Genomic_DNA"/>
</dbReference>
<comment type="caution">
    <text evidence="2">The sequence shown here is derived from an EMBL/GenBank/DDBJ whole genome shotgun (WGS) entry which is preliminary data.</text>
</comment>
<name>A0A2T0SPQ1_9PSEU</name>
<dbReference type="AlphaFoldDB" id="A0A2T0SPQ1"/>